<evidence type="ECO:0000256" key="1">
    <source>
        <dbReference type="SAM" id="Coils"/>
    </source>
</evidence>
<keyword evidence="1" id="KW-0175">Coiled coil</keyword>
<dbReference type="Proteomes" id="UP000822688">
    <property type="component" value="Chromosome 5"/>
</dbReference>
<feature type="region of interest" description="Disordered" evidence="2">
    <location>
        <begin position="1074"/>
        <end position="1105"/>
    </location>
</feature>
<dbReference type="InterPro" id="IPR037490">
    <property type="entry name" value="WAP"/>
</dbReference>
<protein>
    <submittedName>
        <fullName evidence="3">Uncharacterized protein</fullName>
    </submittedName>
</protein>
<feature type="coiled-coil region" evidence="1">
    <location>
        <begin position="698"/>
        <end position="725"/>
    </location>
</feature>
<dbReference type="EMBL" id="CM026425">
    <property type="protein sequence ID" value="KAG0576677.1"/>
    <property type="molecule type" value="Genomic_DNA"/>
</dbReference>
<feature type="region of interest" description="Disordered" evidence="2">
    <location>
        <begin position="1267"/>
        <end position="1289"/>
    </location>
</feature>
<feature type="compositionally biased region" description="Basic and acidic residues" evidence="2">
    <location>
        <begin position="1267"/>
        <end position="1279"/>
    </location>
</feature>
<organism evidence="3 4">
    <name type="scientific">Ceratodon purpureus</name>
    <name type="common">Fire moss</name>
    <name type="synonym">Dicranum purpureum</name>
    <dbReference type="NCBI Taxonomy" id="3225"/>
    <lineage>
        <taxon>Eukaryota</taxon>
        <taxon>Viridiplantae</taxon>
        <taxon>Streptophyta</taxon>
        <taxon>Embryophyta</taxon>
        <taxon>Bryophyta</taxon>
        <taxon>Bryophytina</taxon>
        <taxon>Bryopsida</taxon>
        <taxon>Dicranidae</taxon>
        <taxon>Pseudoditrichales</taxon>
        <taxon>Ditrichaceae</taxon>
        <taxon>Ceratodon</taxon>
    </lineage>
</organism>
<evidence type="ECO:0000256" key="2">
    <source>
        <dbReference type="SAM" id="MobiDB-lite"/>
    </source>
</evidence>
<feature type="region of interest" description="Disordered" evidence="2">
    <location>
        <begin position="209"/>
        <end position="228"/>
    </location>
</feature>
<accession>A0A8T0I0X4</accession>
<feature type="compositionally biased region" description="Basic and acidic residues" evidence="2">
    <location>
        <begin position="57"/>
        <end position="66"/>
    </location>
</feature>
<feature type="coiled-coil region" evidence="1">
    <location>
        <begin position="574"/>
        <end position="601"/>
    </location>
</feature>
<proteinExistence type="predicted"/>
<reference evidence="3" key="1">
    <citation type="submission" date="2020-06" db="EMBL/GenBank/DDBJ databases">
        <title>WGS assembly of Ceratodon purpureus strain R40.</title>
        <authorList>
            <person name="Carey S.B."/>
            <person name="Jenkins J."/>
            <person name="Shu S."/>
            <person name="Lovell J.T."/>
            <person name="Sreedasyam A."/>
            <person name="Maumus F."/>
            <person name="Tiley G.P."/>
            <person name="Fernandez-Pozo N."/>
            <person name="Barry K."/>
            <person name="Chen C."/>
            <person name="Wang M."/>
            <person name="Lipzen A."/>
            <person name="Daum C."/>
            <person name="Saski C.A."/>
            <person name="Payton A.C."/>
            <person name="Mcbreen J.C."/>
            <person name="Conrad R.E."/>
            <person name="Kollar L.M."/>
            <person name="Olsson S."/>
            <person name="Huttunen S."/>
            <person name="Landis J.B."/>
            <person name="Wickett N.J."/>
            <person name="Johnson M.G."/>
            <person name="Rensing S.A."/>
            <person name="Grimwood J."/>
            <person name="Schmutz J."/>
            <person name="Mcdaniel S.F."/>
        </authorList>
    </citation>
    <scope>NUCLEOTIDE SEQUENCE</scope>
    <source>
        <strain evidence="3">R40</strain>
    </source>
</reference>
<feature type="region of interest" description="Disordered" evidence="2">
    <location>
        <begin position="53"/>
        <end position="95"/>
    </location>
</feature>
<feature type="coiled-coil region" evidence="1">
    <location>
        <begin position="860"/>
        <end position="891"/>
    </location>
</feature>
<dbReference type="PANTHER" id="PTHR33883">
    <property type="entry name" value="WPP DOMAIN-ASSOCIATED PROTEIN"/>
    <property type="match status" value="1"/>
</dbReference>
<dbReference type="PANTHER" id="PTHR33883:SF10">
    <property type="entry name" value="WPP DOMAIN-ASSOCIATED PROTEIN"/>
    <property type="match status" value="1"/>
</dbReference>
<comment type="caution">
    <text evidence="3">The sequence shown here is derived from an EMBL/GenBank/DDBJ whole genome shotgun (WGS) entry which is preliminary data.</text>
</comment>
<evidence type="ECO:0000313" key="4">
    <source>
        <dbReference type="Proteomes" id="UP000822688"/>
    </source>
</evidence>
<gene>
    <name evidence="3" type="ORF">KC19_5G098800</name>
</gene>
<feature type="compositionally biased region" description="Polar residues" evidence="2">
    <location>
        <begin position="84"/>
        <end position="95"/>
    </location>
</feature>
<sequence length="1435" mass="164790">MMDRSFRHRLHDFLDLYEDGVYPDPSGVDCQNILHSAIGAAALKNHNTISDLLEGASRPDGRHHGEFPGVAQDSVPTRGDATESENSSLDTQVGHSTKDYSNYVVIEQSEIERIEADVRGRKVQEQEWAVKMANQLQQSFAVWQRDNMGTAIEACSRGEYQKHAVHGHVMGGDSLVDSSSTRNSTDALDYMSVCEFLVDLELGKLESKNGHGARQSEGVAPSSPDMDPQLEAVSDIVKENGRTASLTSRQRLLSVENAVDEVTDHKLQQKLSYLLEFRGKLDEENWRAGVDMGLIFAYFKVLLEFLMNQVTASVTHLADVKHELMSNQEDLQITKNSLVDSRCEVENLRTENTVLSFVDQLTEEIESCEAEISKEVELRSEREDQGANVKTLMKKIEETEWEHAAEMSIYSEVLNETAISCLQEQQDTGMKMLRKKLEEIEWTHAAESLIFLDFLNEAKTSCLRKQQDESLKMMTVELQETNWEHAVESSIYLAMLNETGLSYSQENIYLKEKLREESKLQERLKKEVAELGRLTGELEDSAWTHMLESCISLEILDDITLQYSQELQQLSAKLSIEETHRGRLQKEVEELNKRVNKFEFSSWKSTMESSIYLAIFDDVESKLLEEIEYLRAELGIQGASLVKLQVLHAELERSMEELESISIGQKAETSFCLEIVDAVAEEWAQDVNRALSGFRRNERALEAALEQKDIEIKKLTEELELTLWEHEAESSIYLEVVGERACEWRQLIDNLAGAFNRKQIVRRKELQASSSFSGRTQKDNLAFEDASALVQGDIEGLKSAMRKPSSLKGLSTLSDQAVSSPGKATDPIYVVVRRNTQAAVEGFMVDIGESPSKRTNKEVVSSLKLEVLDLRREKEQLIDHYTGELNKLEFELRKRMKVELEQEFQDEFSRLQIKLESQYRNEAELMKNELNQNFQIQIADLQEKLESEYMKRSEAREVEFKKRCQNETTELQEKLELEYRNLIEKKKDEVEQSHRNEIADLQETLELEHRREAERVKVELQQKHENDLANLRQKLDDEATKKSEWKLIELEQKFQIEIAALEEKLVNVKQKLEQGLHDKKRQQSSSEGGGNASTEISRLDESRESPTISLKTMGSMNDTLLPQFELEVVRLVAERDELCDRVSIMEHHICELQEKVTKLEGERSWLEERVPGLEKKLATEQSRLEDTVAGHAFERDQLKLIVSSHKNEQTKLENELAERKAERNYLATAIAMLSLACRNLKVSNQNERERWRSAYMMALKDMERALSRTQKQVKEERAQKGSAESDAQRMKAEIYTMQQESKDVWRLLERTIAEHISRAVGTSQQVEFGLCRKIHQQTLRFEAVQQQVDNLLQVLRRSQMSEMDYLHTVENLQRAEQEVDVLGDEVDSLVALLEKVHVVMDQYAPVLLHYPGVAEVAKLVEYELHQRDMLPSVPT</sequence>
<keyword evidence="4" id="KW-1185">Reference proteome</keyword>
<evidence type="ECO:0000313" key="3">
    <source>
        <dbReference type="EMBL" id="KAG0576677.1"/>
    </source>
</evidence>
<name>A0A8T0I0X4_CERPU</name>
<feature type="coiled-coil region" evidence="1">
    <location>
        <begin position="1195"/>
        <end position="1222"/>
    </location>
</feature>